<reference evidence="16" key="1">
    <citation type="submission" date="2025-08" db="UniProtKB">
        <authorList>
            <consortium name="RefSeq"/>
        </authorList>
    </citation>
    <scope>IDENTIFICATION</scope>
</reference>
<keyword evidence="13" id="KW-0732">Signal</keyword>
<keyword evidence="5" id="KW-0597">Phosphoprotein</keyword>
<comment type="subcellular location">
    <subcellularLocation>
        <location evidence="1">Secreted</location>
    </subcellularLocation>
</comment>
<dbReference type="InParanoid" id="A0A6P7JFD2"/>
<dbReference type="GO" id="GO:0006581">
    <property type="term" value="P:acetylcholine catabolic process"/>
    <property type="evidence" value="ECO:0007669"/>
    <property type="project" value="TreeGrafter"/>
</dbReference>
<dbReference type="OrthoDB" id="9000293at2759"/>
<dbReference type="InterPro" id="IPR002018">
    <property type="entry name" value="CarbesteraseB"/>
</dbReference>
<feature type="active site" description="Charge relay system" evidence="12">
    <location>
        <position position="470"/>
    </location>
</feature>
<dbReference type="GO" id="GO:0005615">
    <property type="term" value="C:extracellular space"/>
    <property type="evidence" value="ECO:0007669"/>
    <property type="project" value="TreeGrafter"/>
</dbReference>
<evidence type="ECO:0000256" key="13">
    <source>
        <dbReference type="RuleBase" id="RU361235"/>
    </source>
</evidence>
<evidence type="ECO:0000256" key="6">
    <source>
        <dbReference type="ARBA" id="ARBA00022801"/>
    </source>
</evidence>
<dbReference type="AlphaFoldDB" id="A0A6P7JFD2"/>
<feature type="signal peptide" evidence="13">
    <location>
        <begin position="1"/>
        <end position="25"/>
    </location>
</feature>
<proteinExistence type="inferred from homology"/>
<dbReference type="InterPro" id="IPR050654">
    <property type="entry name" value="AChE-related_enzymes"/>
</dbReference>
<dbReference type="GO" id="GO:0019695">
    <property type="term" value="P:choline metabolic process"/>
    <property type="evidence" value="ECO:0007669"/>
    <property type="project" value="TreeGrafter"/>
</dbReference>
<dbReference type="PANTHER" id="PTHR43918">
    <property type="entry name" value="ACETYLCHOLINESTERASE"/>
    <property type="match status" value="1"/>
</dbReference>
<dbReference type="EC" id="3.1.1.-" evidence="13"/>
<evidence type="ECO:0000256" key="2">
    <source>
        <dbReference type="ARBA" id="ARBA00005964"/>
    </source>
</evidence>
<evidence type="ECO:0000256" key="5">
    <source>
        <dbReference type="ARBA" id="ARBA00022553"/>
    </source>
</evidence>
<keyword evidence="15" id="KW-1185">Reference proteome</keyword>
<dbReference type="InterPro" id="IPR000997">
    <property type="entry name" value="Cholinesterase"/>
</dbReference>
<keyword evidence="3" id="KW-0719">Serine esterase</keyword>
<dbReference type="PRINTS" id="PR00878">
    <property type="entry name" value="CHOLNESTRASE"/>
</dbReference>
<protein>
    <recommendedName>
        <fullName evidence="13">Carboxylic ester hydrolase</fullName>
        <ecNumber evidence="13">3.1.1.-</ecNumber>
    </recommendedName>
</protein>
<keyword evidence="7" id="KW-1015">Disulfide bond</keyword>
<dbReference type="PROSITE" id="PS00122">
    <property type="entry name" value="CARBOXYLESTERASE_B_1"/>
    <property type="match status" value="1"/>
</dbReference>
<keyword evidence="6 13" id="KW-0378">Hydrolase</keyword>
<name>A0A6P7JFD2_9TELE</name>
<dbReference type="PANTHER" id="PTHR43918:SF5">
    <property type="entry name" value="CHOLINESTERASE"/>
    <property type="match status" value="1"/>
</dbReference>
<gene>
    <name evidence="16" type="primary">LOC114444810</name>
</gene>
<feature type="domain" description="Carboxylesterase type B" evidence="14">
    <location>
        <begin position="29"/>
        <end position="551"/>
    </location>
</feature>
<keyword evidence="8" id="KW-0325">Glycoprotein</keyword>
<comment type="subunit">
    <text evidence="11">Homotetramer; disulfide-linked. Dimer of dimers.</text>
</comment>
<evidence type="ECO:0000256" key="10">
    <source>
        <dbReference type="ARBA" id="ARBA00037444"/>
    </source>
</evidence>
<dbReference type="CDD" id="cd00312">
    <property type="entry name" value="Esterase_lipase"/>
    <property type="match status" value="1"/>
</dbReference>
<evidence type="ECO:0000256" key="7">
    <source>
        <dbReference type="ARBA" id="ARBA00023157"/>
    </source>
</evidence>
<accession>A0A6P7JFD2</accession>
<evidence type="ECO:0000256" key="8">
    <source>
        <dbReference type="ARBA" id="ARBA00023180"/>
    </source>
</evidence>
<dbReference type="Pfam" id="PF00135">
    <property type="entry name" value="COesterase"/>
    <property type="match status" value="1"/>
</dbReference>
<comment type="similarity">
    <text evidence="2 13">Belongs to the type-B carboxylesterase/lipase family.</text>
</comment>
<evidence type="ECO:0000259" key="14">
    <source>
        <dbReference type="Pfam" id="PF00135"/>
    </source>
</evidence>
<dbReference type="RefSeq" id="XP_028275450.1">
    <property type="nucleotide sequence ID" value="XM_028419649.1"/>
</dbReference>
<dbReference type="Gene3D" id="3.40.50.1820">
    <property type="entry name" value="alpha/beta hydrolase"/>
    <property type="match status" value="1"/>
</dbReference>
<dbReference type="FunFam" id="3.40.50.1820:FF:000029">
    <property type="entry name" value="Acetylcholinesterase"/>
    <property type="match status" value="1"/>
</dbReference>
<dbReference type="GO" id="GO:0005886">
    <property type="term" value="C:plasma membrane"/>
    <property type="evidence" value="ECO:0007669"/>
    <property type="project" value="TreeGrafter"/>
</dbReference>
<dbReference type="InterPro" id="IPR029058">
    <property type="entry name" value="AB_hydrolase_fold"/>
</dbReference>
<evidence type="ECO:0000256" key="3">
    <source>
        <dbReference type="ARBA" id="ARBA00022487"/>
    </source>
</evidence>
<evidence type="ECO:0000256" key="9">
    <source>
        <dbReference type="ARBA" id="ARBA00036543"/>
    </source>
</evidence>
<evidence type="ECO:0000256" key="4">
    <source>
        <dbReference type="ARBA" id="ARBA00022525"/>
    </source>
</evidence>
<keyword evidence="4" id="KW-0964">Secreted</keyword>
<dbReference type="SUPFAM" id="SSF53474">
    <property type="entry name" value="alpha/beta-Hydrolases"/>
    <property type="match status" value="1"/>
</dbReference>
<comment type="function">
    <text evidence="10">Esterase with broad substrate specificity. Contributes to the inactivation of the neurotransmitter acetylcholine. Can degrade neurotoxic organophosphate esters.</text>
</comment>
<feature type="active site" description="Charge relay system" evidence="12">
    <location>
        <position position="357"/>
    </location>
</feature>
<dbReference type="GO" id="GO:0003990">
    <property type="term" value="F:acetylcholinesterase activity"/>
    <property type="evidence" value="ECO:0007669"/>
    <property type="project" value="TreeGrafter"/>
</dbReference>
<evidence type="ECO:0000256" key="11">
    <source>
        <dbReference type="ARBA" id="ARBA00038819"/>
    </source>
</evidence>
<dbReference type="Proteomes" id="UP000515145">
    <property type="component" value="Chromosome 13"/>
</dbReference>
<sequence>MATYSLCAPIALVPVLLNFLTVTLATPDDLVISTTHGKVQGKWLSVQGGDVRAFLGIPYGKPPLGKLRFRAPEPVERWEGVKDATKYPNSCYQIFDTAFPGFSGAEMWNPNTPLNEDCLYLNVWTPRTNKTQPQPTPLAPVLVWIYGGGFHLGTSSLDLYDGRFLSRSEGVVVVSMNYRLGAFGFLSLPDNKNIRGNAGLLDQRLALQWVANNIAAFGGDASKVTLFGESAGSGCVGFHLLSPGSQSLFQRAVMQSGSPNGDWATVSQTDAWNRSLRLATLLGCPTSHPTQVESCLQQVDAQKITMKQYDVLTQASLLALPFVPLVDGDFLPDEVEVLLSSTNLPKKEVMFGLNKDEGTYFLVYGAPGFNITGQSLITRDQFLKGVELVMADASNIVKEAVVFQYTDWTDENNRQKNRDFLGSLVGDQMFVCPVTEFAYRYSQGGGRTFLYLFDHRSSVNQWPEWMGVMHGYEIEFVFGMPLNMSLGYTQSEVNMTKKFMKHWANFARLGNPGIDGAKWPMFTPEHQEYVTLNSLHPVQKRMMRAKECQLWNKFMPQIKKLSDELLACNNANGIIVCSNFISLLILLVITQVN</sequence>
<evidence type="ECO:0000256" key="1">
    <source>
        <dbReference type="ARBA" id="ARBA00004613"/>
    </source>
</evidence>
<organism evidence="15 16">
    <name type="scientific">Parambassis ranga</name>
    <name type="common">Indian glassy fish</name>
    <dbReference type="NCBI Taxonomy" id="210632"/>
    <lineage>
        <taxon>Eukaryota</taxon>
        <taxon>Metazoa</taxon>
        <taxon>Chordata</taxon>
        <taxon>Craniata</taxon>
        <taxon>Vertebrata</taxon>
        <taxon>Euteleostomi</taxon>
        <taxon>Actinopterygii</taxon>
        <taxon>Neopterygii</taxon>
        <taxon>Teleostei</taxon>
        <taxon>Neoteleostei</taxon>
        <taxon>Acanthomorphata</taxon>
        <taxon>Ovalentaria</taxon>
        <taxon>Ambassidae</taxon>
        <taxon>Parambassis</taxon>
    </lineage>
</organism>
<comment type="catalytic activity">
    <reaction evidence="9">
        <text>an acylcholine + H2O = a carboxylate + choline + H(+)</text>
        <dbReference type="Rhea" id="RHEA:21964"/>
        <dbReference type="ChEBI" id="CHEBI:15354"/>
        <dbReference type="ChEBI" id="CHEBI:15377"/>
        <dbReference type="ChEBI" id="CHEBI:15378"/>
        <dbReference type="ChEBI" id="CHEBI:29067"/>
        <dbReference type="ChEBI" id="CHEBI:35287"/>
        <dbReference type="EC" id="3.1.1.8"/>
    </reaction>
</comment>
<feature type="active site" description="Acyl-ester intermediate" evidence="12">
    <location>
        <position position="230"/>
    </location>
</feature>
<evidence type="ECO:0000313" key="16">
    <source>
        <dbReference type="RefSeq" id="XP_028275450.1"/>
    </source>
</evidence>
<dbReference type="InterPro" id="IPR019826">
    <property type="entry name" value="Carboxylesterase_B_AS"/>
</dbReference>
<dbReference type="GeneID" id="114444810"/>
<dbReference type="InterPro" id="IPR019819">
    <property type="entry name" value="Carboxylesterase_B_CS"/>
</dbReference>
<evidence type="ECO:0000256" key="12">
    <source>
        <dbReference type="PIRSR" id="PIRSR600997-1"/>
    </source>
</evidence>
<dbReference type="ESTHER" id="9tele-a0a6p7jfd2">
    <property type="family name" value="BCHE"/>
</dbReference>
<evidence type="ECO:0000313" key="15">
    <source>
        <dbReference type="Proteomes" id="UP000515145"/>
    </source>
</evidence>
<feature type="chain" id="PRO_5028514829" description="Carboxylic ester hydrolase" evidence="13">
    <location>
        <begin position="26"/>
        <end position="593"/>
    </location>
</feature>
<dbReference type="PROSITE" id="PS00941">
    <property type="entry name" value="CARBOXYLESTERASE_B_2"/>
    <property type="match status" value="1"/>
</dbReference>